<evidence type="ECO:0000313" key="3">
    <source>
        <dbReference type="Proteomes" id="UP000249819"/>
    </source>
</evidence>
<dbReference type="Proteomes" id="UP000249819">
    <property type="component" value="Unassembled WGS sequence"/>
</dbReference>
<proteinExistence type="predicted"/>
<reference evidence="2 3" key="1">
    <citation type="submission" date="2018-06" db="EMBL/GenBank/DDBJ databases">
        <title>Genomic Encyclopedia of Archaeal and Bacterial Type Strains, Phase II (KMG-II): from individual species to whole genera.</title>
        <authorList>
            <person name="Goeker M."/>
        </authorList>
    </citation>
    <scope>NUCLEOTIDE SEQUENCE [LARGE SCALE GENOMIC DNA]</scope>
    <source>
        <strain evidence="2 3">DSM 29821</strain>
    </source>
</reference>
<dbReference type="AlphaFoldDB" id="A0A327W2P8"/>
<sequence length="133" mass="15184">MESRFLLSYLLFFSRKGRKEMAQRRGGACGAGGFARRAARQQSSIRLCFVVFKEYFFDAVADSKLPLYLILFFYSILSYSILSYSILFYTITQISLLLCCSAALRAKKTASIRRLCVISLRLCVKKFPKLSKA</sequence>
<feature type="transmembrane region" description="Helical" evidence="1">
    <location>
        <begin position="65"/>
        <end position="81"/>
    </location>
</feature>
<comment type="caution">
    <text evidence="2">The sequence shown here is derived from an EMBL/GenBank/DDBJ whole genome shotgun (WGS) entry which is preliminary data.</text>
</comment>
<keyword evidence="3" id="KW-1185">Reference proteome</keyword>
<dbReference type="RefSeq" id="WP_111591721.1">
    <property type="nucleotide sequence ID" value="NZ_QLMA01000003.1"/>
</dbReference>
<organism evidence="2 3">
    <name type="scientific">Chitinophaga dinghuensis</name>
    <dbReference type="NCBI Taxonomy" id="1539050"/>
    <lineage>
        <taxon>Bacteria</taxon>
        <taxon>Pseudomonadati</taxon>
        <taxon>Bacteroidota</taxon>
        <taxon>Chitinophagia</taxon>
        <taxon>Chitinophagales</taxon>
        <taxon>Chitinophagaceae</taxon>
        <taxon>Chitinophaga</taxon>
    </lineage>
</organism>
<name>A0A327W2P8_9BACT</name>
<evidence type="ECO:0000256" key="1">
    <source>
        <dbReference type="SAM" id="Phobius"/>
    </source>
</evidence>
<gene>
    <name evidence="2" type="ORF">CLV59_1039</name>
</gene>
<keyword evidence="1" id="KW-0472">Membrane</keyword>
<protein>
    <submittedName>
        <fullName evidence="2">Uncharacterized protein</fullName>
    </submittedName>
</protein>
<keyword evidence="1" id="KW-1133">Transmembrane helix</keyword>
<evidence type="ECO:0000313" key="2">
    <source>
        <dbReference type="EMBL" id="RAJ83052.1"/>
    </source>
</evidence>
<dbReference type="EMBL" id="QLMA01000003">
    <property type="protein sequence ID" value="RAJ83052.1"/>
    <property type="molecule type" value="Genomic_DNA"/>
</dbReference>
<accession>A0A327W2P8</accession>
<keyword evidence="1" id="KW-0812">Transmembrane</keyword>